<evidence type="ECO:0000256" key="2">
    <source>
        <dbReference type="ARBA" id="ARBA00008092"/>
    </source>
</evidence>
<dbReference type="GO" id="GO:0048384">
    <property type="term" value="P:retinoic acid receptor signaling pathway"/>
    <property type="evidence" value="ECO:0007669"/>
    <property type="project" value="TreeGrafter"/>
</dbReference>
<dbReference type="PROSITE" id="PS51843">
    <property type="entry name" value="NR_LBD"/>
    <property type="match status" value="1"/>
</dbReference>
<dbReference type="Proteomes" id="UP000887569">
    <property type="component" value="Unplaced"/>
</dbReference>
<dbReference type="InterPro" id="IPR050234">
    <property type="entry name" value="Nuclear_hormone_rcpt_NR1"/>
</dbReference>
<dbReference type="InterPro" id="IPR035500">
    <property type="entry name" value="NHR-like_dom_sf"/>
</dbReference>
<dbReference type="GO" id="GO:0030154">
    <property type="term" value="P:cell differentiation"/>
    <property type="evidence" value="ECO:0007669"/>
    <property type="project" value="TreeGrafter"/>
</dbReference>
<reference evidence="14" key="1">
    <citation type="submission" date="2022-11" db="UniProtKB">
        <authorList>
            <consortium name="WormBaseParasite"/>
        </authorList>
    </citation>
    <scope>IDENTIFICATION</scope>
</reference>
<dbReference type="PANTHER" id="PTHR24082:SF330">
    <property type="entry name" value="THYROID HORMONE RECEPTOR BETA"/>
    <property type="match status" value="1"/>
</dbReference>
<keyword evidence="4" id="KW-0863">Zinc-finger</keyword>
<proteinExistence type="inferred from homology"/>
<keyword evidence="10" id="KW-0539">Nucleus</keyword>
<organism evidence="13 14">
    <name type="scientific">Parascaris univalens</name>
    <name type="common">Nematode worm</name>
    <dbReference type="NCBI Taxonomy" id="6257"/>
    <lineage>
        <taxon>Eukaryota</taxon>
        <taxon>Metazoa</taxon>
        <taxon>Ecdysozoa</taxon>
        <taxon>Nematoda</taxon>
        <taxon>Chromadorea</taxon>
        <taxon>Rhabditida</taxon>
        <taxon>Spirurina</taxon>
        <taxon>Ascaridomorpha</taxon>
        <taxon>Ascaridoidea</taxon>
        <taxon>Ascarididae</taxon>
        <taxon>Parascaris</taxon>
    </lineage>
</organism>
<evidence type="ECO:0000256" key="10">
    <source>
        <dbReference type="ARBA" id="ARBA00023242"/>
    </source>
</evidence>
<keyword evidence="5" id="KW-0862">Zinc</keyword>
<dbReference type="SUPFAM" id="SSF57716">
    <property type="entry name" value="Glucocorticoid receptor-like (DNA-binding domain)"/>
    <property type="match status" value="1"/>
</dbReference>
<evidence type="ECO:0000256" key="7">
    <source>
        <dbReference type="ARBA" id="ARBA00023125"/>
    </source>
</evidence>
<evidence type="ECO:0000313" key="13">
    <source>
        <dbReference type="Proteomes" id="UP000887569"/>
    </source>
</evidence>
<keyword evidence="3" id="KW-0479">Metal-binding</keyword>
<protein>
    <submittedName>
        <fullName evidence="14">Uncharacterized protein</fullName>
    </submittedName>
</protein>
<dbReference type="PANTHER" id="PTHR24082">
    <property type="entry name" value="NUCLEAR HORMONE RECEPTOR"/>
    <property type="match status" value="1"/>
</dbReference>
<dbReference type="GO" id="GO:0000978">
    <property type="term" value="F:RNA polymerase II cis-regulatory region sequence-specific DNA binding"/>
    <property type="evidence" value="ECO:0007669"/>
    <property type="project" value="TreeGrafter"/>
</dbReference>
<dbReference type="PRINTS" id="PR00398">
    <property type="entry name" value="STRDHORMONER"/>
</dbReference>
<evidence type="ECO:0000313" key="14">
    <source>
        <dbReference type="WBParaSite" id="PgR020_g109_t01"/>
    </source>
</evidence>
<dbReference type="GO" id="GO:0008270">
    <property type="term" value="F:zinc ion binding"/>
    <property type="evidence" value="ECO:0007669"/>
    <property type="project" value="UniProtKB-KW"/>
</dbReference>
<dbReference type="GO" id="GO:0045944">
    <property type="term" value="P:positive regulation of transcription by RNA polymerase II"/>
    <property type="evidence" value="ECO:0007669"/>
    <property type="project" value="TreeGrafter"/>
</dbReference>
<evidence type="ECO:0000256" key="5">
    <source>
        <dbReference type="ARBA" id="ARBA00022833"/>
    </source>
</evidence>
<evidence type="ECO:0000259" key="11">
    <source>
        <dbReference type="PROSITE" id="PS51030"/>
    </source>
</evidence>
<dbReference type="InterPro" id="IPR000536">
    <property type="entry name" value="Nucl_hrmn_rcpt_lig-bd"/>
</dbReference>
<dbReference type="GO" id="GO:0004879">
    <property type="term" value="F:nuclear receptor activity"/>
    <property type="evidence" value="ECO:0007669"/>
    <property type="project" value="InterPro"/>
</dbReference>
<dbReference type="PRINTS" id="PR00546">
    <property type="entry name" value="THYROIDHORMR"/>
</dbReference>
<dbReference type="SUPFAM" id="SSF48508">
    <property type="entry name" value="Nuclear receptor ligand-binding domain"/>
    <property type="match status" value="1"/>
</dbReference>
<dbReference type="FunFam" id="3.30.50.10:FF:000030">
    <property type="entry name" value="Nuclear Hormone Receptor family"/>
    <property type="match status" value="1"/>
</dbReference>
<keyword evidence="8" id="KW-0804">Transcription</keyword>
<comment type="subcellular location">
    <subcellularLocation>
        <location evidence="1">Nucleus</location>
    </subcellularLocation>
</comment>
<dbReference type="SMART" id="SM00430">
    <property type="entry name" value="HOLI"/>
    <property type="match status" value="1"/>
</dbReference>
<dbReference type="Gene3D" id="3.30.50.10">
    <property type="entry name" value="Erythroid Transcription Factor GATA-1, subunit A"/>
    <property type="match status" value="1"/>
</dbReference>
<dbReference type="PRINTS" id="PR00047">
    <property type="entry name" value="STROIDFINGER"/>
</dbReference>
<evidence type="ECO:0000256" key="9">
    <source>
        <dbReference type="ARBA" id="ARBA00023170"/>
    </source>
</evidence>
<dbReference type="InterPro" id="IPR013088">
    <property type="entry name" value="Znf_NHR/GATA"/>
</dbReference>
<feature type="domain" description="NR LBD" evidence="12">
    <location>
        <begin position="135"/>
        <end position="355"/>
    </location>
</feature>
<evidence type="ECO:0000256" key="8">
    <source>
        <dbReference type="ARBA" id="ARBA00023163"/>
    </source>
</evidence>
<evidence type="ECO:0000256" key="6">
    <source>
        <dbReference type="ARBA" id="ARBA00023015"/>
    </source>
</evidence>
<dbReference type="PROSITE" id="PS51030">
    <property type="entry name" value="NUCLEAR_REC_DBD_2"/>
    <property type="match status" value="1"/>
</dbReference>
<evidence type="ECO:0000259" key="12">
    <source>
        <dbReference type="PROSITE" id="PS51843"/>
    </source>
</evidence>
<evidence type="ECO:0000256" key="3">
    <source>
        <dbReference type="ARBA" id="ARBA00022723"/>
    </source>
</evidence>
<dbReference type="Pfam" id="PF00105">
    <property type="entry name" value="zf-C4"/>
    <property type="match status" value="1"/>
</dbReference>
<dbReference type="GO" id="GO:0005634">
    <property type="term" value="C:nucleus"/>
    <property type="evidence" value="ECO:0007669"/>
    <property type="project" value="UniProtKB-SubCell"/>
</dbReference>
<name>A0A915B217_PARUN</name>
<feature type="domain" description="Nuclear receptor" evidence="11">
    <location>
        <begin position="22"/>
        <end position="97"/>
    </location>
</feature>
<keyword evidence="7" id="KW-0238">DNA-binding</keyword>
<sequence length="355" mass="40734">MTTPLRTRNKGQPYMPSYMEQGQLCVVCGDDATGLHYRAITCEGCKGFFRRTAQKKIEYTCKEKEQCEINKTTRNVCQRCRFLKCIKNGMSTDLVLNESERSAKRVLIRENREKRELENIRQLIKASSLSEQQDQFRAIIDPITASYCMHIDVPIQLLSDSNSDNIERWSALTSTLVRQVLDFARSISAYEKLMDHEQQSLIGNESWLEVQLLRFVHQYDPIDSCLLLSGGILFDGQSQSNASIDAELSKTLLDLLGVAKSFSTLQLDNRQLALISALFIYNPDHLESNEVVETMHNELWSCLQSISESSSDSPDSTRWPRLLMNIHQMRTVVKHLKNYFLNPKNVDALHMIFLP</sequence>
<dbReference type="SMART" id="SM00399">
    <property type="entry name" value="ZnF_C4"/>
    <property type="match status" value="1"/>
</dbReference>
<dbReference type="InterPro" id="IPR001628">
    <property type="entry name" value="Znf_hrmn_rcpt"/>
</dbReference>
<dbReference type="InterPro" id="IPR001728">
    <property type="entry name" value="ThyrH_rcpt"/>
</dbReference>
<accession>A0A915B217</accession>
<keyword evidence="6" id="KW-0805">Transcription regulation</keyword>
<dbReference type="CDD" id="cd06961">
    <property type="entry name" value="NR_DBD_TR"/>
    <property type="match status" value="1"/>
</dbReference>
<dbReference type="GO" id="GO:0000122">
    <property type="term" value="P:negative regulation of transcription by RNA polymerase II"/>
    <property type="evidence" value="ECO:0007669"/>
    <property type="project" value="TreeGrafter"/>
</dbReference>
<dbReference type="PROSITE" id="PS00031">
    <property type="entry name" value="NUCLEAR_REC_DBD_1"/>
    <property type="match status" value="1"/>
</dbReference>
<dbReference type="Gene3D" id="1.10.565.10">
    <property type="entry name" value="Retinoid X Receptor"/>
    <property type="match status" value="1"/>
</dbReference>
<keyword evidence="13" id="KW-1185">Reference proteome</keyword>
<comment type="similarity">
    <text evidence="2">Belongs to the nuclear hormone receptor family. NR1 subfamily.</text>
</comment>
<evidence type="ECO:0000256" key="1">
    <source>
        <dbReference type="ARBA" id="ARBA00004123"/>
    </source>
</evidence>
<dbReference type="InterPro" id="IPR001723">
    <property type="entry name" value="Nuclear_hrmn_rcpt"/>
</dbReference>
<evidence type="ECO:0000256" key="4">
    <source>
        <dbReference type="ARBA" id="ARBA00022771"/>
    </source>
</evidence>
<keyword evidence="9" id="KW-0675">Receptor</keyword>
<dbReference type="WBParaSite" id="PgR020_g109_t01">
    <property type="protein sequence ID" value="PgR020_g109_t01"/>
    <property type="gene ID" value="PgR020_g109"/>
</dbReference>
<dbReference type="AlphaFoldDB" id="A0A915B217"/>